<dbReference type="HOGENOM" id="CLU_105792_0_0_7"/>
<reference evidence="3" key="1">
    <citation type="journal article" date="2004" name="Environ. Microbiol.">
        <title>The genome of Desulfotalea psychrophila, a sulfate-reducing bacterium from permanently cold Arctic sediments.</title>
        <authorList>
            <person name="Rabus R."/>
            <person name="Ruepp A."/>
            <person name="Frickey T."/>
            <person name="Rattei T."/>
            <person name="Fartmann B."/>
            <person name="Stark M."/>
            <person name="Bauer M."/>
            <person name="Zibat A."/>
            <person name="Lombardot T."/>
            <person name="Becker I."/>
            <person name="Amann J."/>
            <person name="Gellner K."/>
            <person name="Teeling H."/>
            <person name="Leuschner W.D."/>
            <person name="Gloeckner F.-O."/>
            <person name="Lupas A.N."/>
            <person name="Amann R."/>
            <person name="Klenk H.-P."/>
        </authorList>
    </citation>
    <scope>NUCLEOTIDE SEQUENCE [LARGE SCALE GENOMIC DNA]</scope>
    <source>
        <strain evidence="3">DSM 12343 / LSv54</strain>
    </source>
</reference>
<dbReference type="eggNOG" id="COG3064">
    <property type="taxonomic scope" value="Bacteria"/>
</dbReference>
<evidence type="ECO:0000256" key="1">
    <source>
        <dbReference type="SAM" id="MobiDB-lite"/>
    </source>
</evidence>
<feature type="compositionally biased region" description="Basic and acidic residues" evidence="1">
    <location>
        <begin position="28"/>
        <end position="49"/>
    </location>
</feature>
<accession>Q6AL64</accession>
<feature type="compositionally biased region" description="Basic and acidic residues" evidence="1">
    <location>
        <begin position="161"/>
        <end position="176"/>
    </location>
</feature>
<dbReference type="Proteomes" id="UP000000602">
    <property type="component" value="Chromosome"/>
</dbReference>
<protein>
    <recommendedName>
        <fullName evidence="4">SrpA-related protein</fullName>
    </recommendedName>
</protein>
<dbReference type="KEGG" id="dps:DP2182"/>
<name>Q6AL64_DESPS</name>
<dbReference type="RefSeq" id="WP_011189423.1">
    <property type="nucleotide sequence ID" value="NC_006138.1"/>
</dbReference>
<dbReference type="OrthoDB" id="9812722at2"/>
<evidence type="ECO:0000313" key="3">
    <source>
        <dbReference type="Proteomes" id="UP000000602"/>
    </source>
</evidence>
<dbReference type="AlphaFoldDB" id="Q6AL64"/>
<feature type="compositionally biased region" description="Polar residues" evidence="1">
    <location>
        <begin position="15"/>
        <end position="27"/>
    </location>
</feature>
<keyword evidence="3" id="KW-1185">Reference proteome</keyword>
<evidence type="ECO:0000313" key="2">
    <source>
        <dbReference type="EMBL" id="CAG36911.1"/>
    </source>
</evidence>
<dbReference type="EMBL" id="CR522870">
    <property type="protein sequence ID" value="CAG36911.1"/>
    <property type="molecule type" value="Genomic_DNA"/>
</dbReference>
<feature type="region of interest" description="Disordered" evidence="1">
    <location>
        <begin position="90"/>
        <end position="209"/>
    </location>
</feature>
<sequence>MDKLSLSSQEAFIGNKQLQSINKSQTRAGEEKNSEEGSHRDRVELSEEGKALAKAGIAQELTFTDLQKVQKLQKRDTEVQVHEQAHLAAAGGYARGGANLSYEKGPDGKSYAVEGSVQIDTSQEKTPEATISKMRTVRQAALAPANPSGADKQVAAQATAKEQRAREELAKKDRENGSLGKAAEPGADKHGEPLAESSKQAAPPQHRTRLMVQAYTATPANESLSLIA</sequence>
<dbReference type="InterPro" id="IPR021973">
    <property type="entry name" value="SprA-related"/>
</dbReference>
<organism evidence="2 3">
    <name type="scientific">Desulfotalea psychrophila (strain LSv54 / DSM 12343)</name>
    <dbReference type="NCBI Taxonomy" id="177439"/>
    <lineage>
        <taxon>Bacteria</taxon>
        <taxon>Pseudomonadati</taxon>
        <taxon>Thermodesulfobacteriota</taxon>
        <taxon>Desulfobulbia</taxon>
        <taxon>Desulfobulbales</taxon>
        <taxon>Desulfocapsaceae</taxon>
        <taxon>Desulfotalea</taxon>
    </lineage>
</organism>
<dbReference type="STRING" id="177439.DP2182"/>
<evidence type="ECO:0008006" key="4">
    <source>
        <dbReference type="Google" id="ProtNLM"/>
    </source>
</evidence>
<feature type="region of interest" description="Disordered" evidence="1">
    <location>
        <begin position="15"/>
        <end position="49"/>
    </location>
</feature>
<proteinExistence type="predicted"/>
<gene>
    <name evidence="2" type="ordered locus">DP2182</name>
</gene>
<dbReference type="Pfam" id="PF12118">
    <property type="entry name" value="SprA-related"/>
    <property type="match status" value="1"/>
</dbReference>